<feature type="region of interest" description="Disordered" evidence="1">
    <location>
        <begin position="43"/>
        <end position="81"/>
    </location>
</feature>
<name>A0A9W8JDA6_9AGAR</name>
<evidence type="ECO:0000313" key="3">
    <source>
        <dbReference type="Proteomes" id="UP001140091"/>
    </source>
</evidence>
<reference evidence="2" key="1">
    <citation type="submission" date="2022-06" db="EMBL/GenBank/DDBJ databases">
        <title>Genome Sequence of Candolleomyces eurysporus.</title>
        <authorList>
            <person name="Buettner E."/>
        </authorList>
    </citation>
    <scope>NUCLEOTIDE SEQUENCE</scope>
    <source>
        <strain evidence="2">VTCC 930004</strain>
    </source>
</reference>
<feature type="compositionally biased region" description="Polar residues" evidence="1">
    <location>
        <begin position="263"/>
        <end position="275"/>
    </location>
</feature>
<comment type="caution">
    <text evidence="2">The sequence shown here is derived from an EMBL/GenBank/DDBJ whole genome shotgun (WGS) entry which is preliminary data.</text>
</comment>
<evidence type="ECO:0000313" key="2">
    <source>
        <dbReference type="EMBL" id="KAJ2932507.1"/>
    </source>
</evidence>
<feature type="region of interest" description="Disordered" evidence="1">
    <location>
        <begin position="260"/>
        <end position="295"/>
    </location>
</feature>
<organism evidence="2 3">
    <name type="scientific">Candolleomyces eurysporus</name>
    <dbReference type="NCBI Taxonomy" id="2828524"/>
    <lineage>
        <taxon>Eukaryota</taxon>
        <taxon>Fungi</taxon>
        <taxon>Dikarya</taxon>
        <taxon>Basidiomycota</taxon>
        <taxon>Agaricomycotina</taxon>
        <taxon>Agaricomycetes</taxon>
        <taxon>Agaricomycetidae</taxon>
        <taxon>Agaricales</taxon>
        <taxon>Agaricineae</taxon>
        <taxon>Psathyrellaceae</taxon>
        <taxon>Candolleomyces</taxon>
    </lineage>
</organism>
<feature type="non-terminal residue" evidence="2">
    <location>
        <position position="295"/>
    </location>
</feature>
<dbReference type="EMBL" id="JANBPK010000771">
    <property type="protein sequence ID" value="KAJ2932507.1"/>
    <property type="molecule type" value="Genomic_DNA"/>
</dbReference>
<proteinExistence type="predicted"/>
<dbReference type="Proteomes" id="UP001140091">
    <property type="component" value="Unassembled WGS sequence"/>
</dbReference>
<accession>A0A9W8JDA6</accession>
<feature type="compositionally biased region" description="Low complexity" evidence="1">
    <location>
        <begin position="43"/>
        <end position="74"/>
    </location>
</feature>
<feature type="compositionally biased region" description="Low complexity" evidence="1">
    <location>
        <begin position="120"/>
        <end position="141"/>
    </location>
</feature>
<protein>
    <submittedName>
        <fullName evidence="2">Uncharacterized protein</fullName>
    </submittedName>
</protein>
<gene>
    <name evidence="2" type="ORF">H1R20_g4587</name>
</gene>
<evidence type="ECO:0000256" key="1">
    <source>
        <dbReference type="SAM" id="MobiDB-lite"/>
    </source>
</evidence>
<feature type="region of interest" description="Disordered" evidence="1">
    <location>
        <begin position="101"/>
        <end position="166"/>
    </location>
</feature>
<dbReference type="OrthoDB" id="3171385at2759"/>
<keyword evidence="3" id="KW-1185">Reference proteome</keyword>
<sequence>MAARNPIQPQAVQANPLCDYCHKKPKFQNFEYCGKNCASLANPGGVPKPAAGPAARGAGGAAPKPRGAPGAQQPLGSGPLDPLSIAKIVVQNMPQVQALLNGTGIPANPAGNSQGGGAYGAQVQPQQQPQQPLNNPFLNQAAAAMSNGSSSLPAPPNYSSGVNGYGAAYSGGGVQQQQYQQQQYPQYGQQQQQQYSAEDLECLIPGCGKPVHVDSKGMKTSDYCSQRHREEAVSSGLVQACREESLSKQQELYANAPAGATTYGVQPSSNVNNAQYGVGTGDDEDDEDALGLSQN</sequence>
<dbReference type="AlphaFoldDB" id="A0A9W8JDA6"/>